<dbReference type="Proteomes" id="UP000053750">
    <property type="component" value="Unassembled WGS sequence"/>
</dbReference>
<dbReference type="SUPFAM" id="SSF55729">
    <property type="entry name" value="Acyl-CoA N-acyltransferases (Nat)"/>
    <property type="match status" value="1"/>
</dbReference>
<dbReference type="RefSeq" id="WP_036579577.1">
    <property type="nucleotide sequence ID" value="NZ_KK082127.1"/>
</dbReference>
<evidence type="ECO:0000313" key="2">
    <source>
        <dbReference type="EMBL" id="EXX85662.1"/>
    </source>
</evidence>
<dbReference type="GO" id="GO:0016747">
    <property type="term" value="F:acyltransferase activity, transferring groups other than amino-acyl groups"/>
    <property type="evidence" value="ECO:0007669"/>
    <property type="project" value="InterPro"/>
</dbReference>
<comment type="caution">
    <text evidence="2">The sequence shown here is derived from an EMBL/GenBank/DDBJ whole genome shotgun (WGS) entry which is preliminary data.</text>
</comment>
<evidence type="ECO:0000259" key="1">
    <source>
        <dbReference type="PROSITE" id="PS51186"/>
    </source>
</evidence>
<dbReference type="PROSITE" id="PS51186">
    <property type="entry name" value="GNAT"/>
    <property type="match status" value="1"/>
</dbReference>
<gene>
    <name evidence="2" type="ORF">BG53_07910</name>
</gene>
<proteinExistence type="predicted"/>
<accession>A0A9W5RYP8</accession>
<organism evidence="2 3">
    <name type="scientific">Paenibacillus darwinianus</name>
    <dbReference type="NCBI Taxonomy" id="1380763"/>
    <lineage>
        <taxon>Bacteria</taxon>
        <taxon>Bacillati</taxon>
        <taxon>Bacillota</taxon>
        <taxon>Bacilli</taxon>
        <taxon>Bacillales</taxon>
        <taxon>Paenibacillaceae</taxon>
        <taxon>Paenibacillus</taxon>
    </lineage>
</organism>
<name>A0A9W5RYP8_9BACL</name>
<feature type="domain" description="N-acetyltransferase" evidence="1">
    <location>
        <begin position="16"/>
        <end position="217"/>
    </location>
</feature>
<sequence length="227" mass="25528">MRKELYIFKDGKPLTMTIRGYGLSDFEQMIAVQQESFPPPFPEDLWWNEEQLAEHVARFPEGAICAVAEGRLIGSMTGLLVDGSSLDGDHNWAAVTDNGYIRNHNPGGDTLYVVDISVIPAFRKSGVGKWLMQTMYETVVHLGLRRLLGGGRMPGYHLHKEEATPEEYVRKVLEGEWRDPVIGFLLRCGRVPVGIAEGYLEDEESGHCAAIMEWRNPFFEAFEPAEA</sequence>
<dbReference type="AlphaFoldDB" id="A0A9W5RYP8"/>
<evidence type="ECO:0000313" key="3">
    <source>
        <dbReference type="Proteomes" id="UP000053750"/>
    </source>
</evidence>
<dbReference type="InterPro" id="IPR016181">
    <property type="entry name" value="Acyl_CoA_acyltransferase"/>
</dbReference>
<dbReference type="InterPro" id="IPR000182">
    <property type="entry name" value="GNAT_dom"/>
</dbReference>
<dbReference type="EMBL" id="JFHU01000216">
    <property type="protein sequence ID" value="EXX85662.1"/>
    <property type="molecule type" value="Genomic_DNA"/>
</dbReference>
<reference evidence="2 3" key="1">
    <citation type="submission" date="2014-02" db="EMBL/GenBank/DDBJ databases">
        <title>Genome sequence of Paenibacillus darwinianus reveals adaptive mechanisms for survival in Antarctic soils.</title>
        <authorList>
            <person name="Dsouza M."/>
            <person name="Taylor M.W."/>
            <person name="Turner S.J."/>
            <person name="Aislabie J."/>
        </authorList>
    </citation>
    <scope>NUCLEOTIDE SEQUENCE [LARGE SCALE GENOMIC DNA]</scope>
    <source>
        <strain evidence="2 3">CE1</strain>
    </source>
</reference>
<dbReference type="Gene3D" id="3.40.630.30">
    <property type="match status" value="1"/>
</dbReference>
<protein>
    <submittedName>
        <fullName evidence="2">Acetyltransferase</fullName>
    </submittedName>
</protein>
<dbReference type="Pfam" id="PF00583">
    <property type="entry name" value="Acetyltransf_1"/>
    <property type="match status" value="1"/>
</dbReference>
<dbReference type="CDD" id="cd04301">
    <property type="entry name" value="NAT_SF"/>
    <property type="match status" value="1"/>
</dbReference>
<keyword evidence="3" id="KW-1185">Reference proteome</keyword>